<gene>
    <name evidence="5" type="ORF">MGWOODY_XGa1275</name>
</gene>
<dbReference type="GO" id="GO:0008757">
    <property type="term" value="F:S-adenosylmethionine-dependent methyltransferase activity"/>
    <property type="evidence" value="ECO:0007669"/>
    <property type="project" value="InterPro"/>
</dbReference>
<dbReference type="PANTHER" id="PTHR44068">
    <property type="entry name" value="ZGC:194242"/>
    <property type="match status" value="1"/>
</dbReference>
<evidence type="ECO:0000259" key="4">
    <source>
        <dbReference type="SMART" id="SM00828"/>
    </source>
</evidence>
<dbReference type="AlphaFoldDB" id="A0A161K6A9"/>
<accession>A0A161K6A9</accession>
<sequence length="283" mass="31682">MANTTHSNLVNVFYNTHPISESQVLNKLEQTGADTSILTVELLQHHDQDHFGGLAATDALARHAKINESTHVLDLCCGLGGPARYLAYHHGCRVTGVDMNTDRLAGAVRLTERTKLEDRVLFHHANALQTGLADETFDVIVSQEAFCHIPDKKTLIAECVRLLKPGGCIVYTDILARNSMTNEIRSRLESEMAFSELSTLEQYCHLLEEKGCQVVEVEDLSDDWAQILIDRLAMYRSLKEQTVSSFGLAHFQKWDRTYSFFVGLYRSGELGGGRFVARKPKSI</sequence>
<dbReference type="Gene3D" id="3.40.50.150">
    <property type="entry name" value="Vaccinia Virus protein VP39"/>
    <property type="match status" value="1"/>
</dbReference>
<evidence type="ECO:0000256" key="1">
    <source>
        <dbReference type="ARBA" id="ARBA00022603"/>
    </source>
</evidence>
<protein>
    <submittedName>
        <fullName evidence="5">Cyclopropane-fatty-acyl-phospholipid synthase family protein</fullName>
        <ecNumber evidence="5">2.1.1.95</ecNumber>
    </submittedName>
</protein>
<dbReference type="CDD" id="cd02440">
    <property type="entry name" value="AdoMet_MTases"/>
    <property type="match status" value="1"/>
</dbReference>
<keyword evidence="3" id="KW-0949">S-adenosyl-L-methionine</keyword>
<feature type="domain" description="Polyketide synthase-like methyltransferase" evidence="4">
    <location>
        <begin position="28"/>
        <end position="280"/>
    </location>
</feature>
<dbReference type="InterPro" id="IPR029063">
    <property type="entry name" value="SAM-dependent_MTases_sf"/>
</dbReference>
<reference evidence="5" key="1">
    <citation type="submission" date="2015-10" db="EMBL/GenBank/DDBJ databases">
        <authorList>
            <person name="Gilbert D.G."/>
        </authorList>
    </citation>
    <scope>NUCLEOTIDE SEQUENCE</scope>
</reference>
<dbReference type="GO" id="GO:0032259">
    <property type="term" value="P:methylation"/>
    <property type="evidence" value="ECO:0007669"/>
    <property type="project" value="UniProtKB-KW"/>
</dbReference>
<dbReference type="InterPro" id="IPR050447">
    <property type="entry name" value="Erg6_SMT_methyltransf"/>
</dbReference>
<dbReference type="SUPFAM" id="SSF53335">
    <property type="entry name" value="S-adenosyl-L-methionine-dependent methyltransferases"/>
    <property type="match status" value="1"/>
</dbReference>
<dbReference type="GO" id="GO:0050342">
    <property type="term" value="F:tocopherol C-methyltransferase activity"/>
    <property type="evidence" value="ECO:0007669"/>
    <property type="project" value="UniProtKB-EC"/>
</dbReference>
<dbReference type="InterPro" id="IPR020803">
    <property type="entry name" value="MeTfrase_dom"/>
</dbReference>
<name>A0A161K6A9_9ZZZZ</name>
<evidence type="ECO:0000256" key="3">
    <source>
        <dbReference type="ARBA" id="ARBA00022691"/>
    </source>
</evidence>
<keyword evidence="1 5" id="KW-0489">Methyltransferase</keyword>
<organism evidence="5">
    <name type="scientific">hydrothermal vent metagenome</name>
    <dbReference type="NCBI Taxonomy" id="652676"/>
    <lineage>
        <taxon>unclassified sequences</taxon>
        <taxon>metagenomes</taxon>
        <taxon>ecological metagenomes</taxon>
    </lineage>
</organism>
<dbReference type="InterPro" id="IPR013216">
    <property type="entry name" value="Methyltransf_11"/>
</dbReference>
<dbReference type="Pfam" id="PF08241">
    <property type="entry name" value="Methyltransf_11"/>
    <property type="match status" value="1"/>
</dbReference>
<keyword evidence="2 5" id="KW-0808">Transferase</keyword>
<evidence type="ECO:0000313" key="5">
    <source>
        <dbReference type="EMBL" id="CUS52256.1"/>
    </source>
</evidence>
<proteinExistence type="predicted"/>
<dbReference type="EMBL" id="CZRL01000078">
    <property type="protein sequence ID" value="CUS52256.1"/>
    <property type="molecule type" value="Genomic_DNA"/>
</dbReference>
<dbReference type="EC" id="2.1.1.95" evidence="5"/>
<evidence type="ECO:0000256" key="2">
    <source>
        <dbReference type="ARBA" id="ARBA00022679"/>
    </source>
</evidence>
<dbReference type="PANTHER" id="PTHR44068:SF11">
    <property type="entry name" value="GERANYL DIPHOSPHATE 2-C-METHYLTRANSFERASE"/>
    <property type="match status" value="1"/>
</dbReference>
<dbReference type="SMART" id="SM00828">
    <property type="entry name" value="PKS_MT"/>
    <property type="match status" value="1"/>
</dbReference>